<feature type="transmembrane region" description="Helical" evidence="9">
    <location>
        <begin position="277"/>
        <end position="295"/>
    </location>
</feature>
<dbReference type="Proteomes" id="UP000219329">
    <property type="component" value="Unassembled WGS sequence"/>
</dbReference>
<dbReference type="NCBIfam" id="TIGR04408">
    <property type="entry name" value="LptG_lptG"/>
    <property type="match status" value="1"/>
</dbReference>
<keyword evidence="6 9" id="KW-1133">Transmembrane helix</keyword>
<organism evidence="10 11">
    <name type="scientific">OM182 bacterium MED-G28</name>
    <dbReference type="NCBI Taxonomy" id="1986256"/>
    <lineage>
        <taxon>Bacteria</taxon>
        <taxon>Pseudomonadati</taxon>
        <taxon>Pseudomonadota</taxon>
        <taxon>Gammaproteobacteria</taxon>
        <taxon>OMG group</taxon>
        <taxon>OM182 clade</taxon>
    </lineage>
</organism>
<name>A0A2A5W7N6_9GAMM</name>
<evidence type="ECO:0000313" key="10">
    <source>
        <dbReference type="EMBL" id="PDH32490.1"/>
    </source>
</evidence>
<dbReference type="EMBL" id="NTJZ01000016">
    <property type="protein sequence ID" value="PDH32490.1"/>
    <property type="molecule type" value="Genomic_DNA"/>
</dbReference>
<evidence type="ECO:0000256" key="6">
    <source>
        <dbReference type="ARBA" id="ARBA00022989"/>
    </source>
</evidence>
<dbReference type="PANTHER" id="PTHR33529">
    <property type="entry name" value="SLR0882 PROTEIN-RELATED"/>
    <property type="match status" value="1"/>
</dbReference>
<comment type="caution">
    <text evidence="10">The sequence shown here is derived from an EMBL/GenBank/DDBJ whole genome shotgun (WGS) entry which is preliminary data.</text>
</comment>
<dbReference type="GO" id="GO:0055085">
    <property type="term" value="P:transmembrane transport"/>
    <property type="evidence" value="ECO:0007669"/>
    <property type="project" value="InterPro"/>
</dbReference>
<keyword evidence="4" id="KW-1003">Cell membrane</keyword>
<dbReference type="GO" id="GO:0043190">
    <property type="term" value="C:ATP-binding cassette (ABC) transporter complex"/>
    <property type="evidence" value="ECO:0007669"/>
    <property type="project" value="InterPro"/>
</dbReference>
<dbReference type="InterPro" id="IPR005495">
    <property type="entry name" value="LptG/LptF_permease"/>
</dbReference>
<proteinExistence type="inferred from homology"/>
<evidence type="ECO:0000313" key="11">
    <source>
        <dbReference type="Proteomes" id="UP000219329"/>
    </source>
</evidence>
<feature type="transmembrane region" description="Helical" evidence="9">
    <location>
        <begin position="98"/>
        <end position="117"/>
    </location>
</feature>
<evidence type="ECO:0000256" key="3">
    <source>
        <dbReference type="ARBA" id="ARBA00007725"/>
    </source>
</evidence>
<protein>
    <submittedName>
        <fullName evidence="10">LPS export ABC transporter permease LptG</fullName>
    </submittedName>
</protein>
<dbReference type="AlphaFoldDB" id="A0A2A5W7N6"/>
<dbReference type="GO" id="GO:0015920">
    <property type="term" value="P:lipopolysaccharide transport"/>
    <property type="evidence" value="ECO:0007669"/>
    <property type="project" value="TreeGrafter"/>
</dbReference>
<feature type="transmembrane region" description="Helical" evidence="9">
    <location>
        <begin position="12"/>
        <end position="33"/>
    </location>
</feature>
<accession>A0A2A5W7N6</accession>
<dbReference type="InterPro" id="IPR030923">
    <property type="entry name" value="LptG"/>
</dbReference>
<feature type="transmembrane region" description="Helical" evidence="9">
    <location>
        <begin position="307"/>
        <end position="324"/>
    </location>
</feature>
<feature type="transmembrane region" description="Helical" evidence="9">
    <location>
        <begin position="336"/>
        <end position="354"/>
    </location>
</feature>
<feature type="transmembrane region" description="Helical" evidence="9">
    <location>
        <begin position="63"/>
        <end position="86"/>
    </location>
</feature>
<evidence type="ECO:0000256" key="1">
    <source>
        <dbReference type="ARBA" id="ARBA00002265"/>
    </source>
</evidence>
<sequence length="358" mass="39676">MIQLDRHIRNTVLLSMLVVIGLIATLDLIFSLLDQFADTDENYSMASAFAFVLLTMPTSVYELLPFAALGGALIGLGILASSNELVVMQSAGVRVSRIVFAVLKPTLLVMVFSLLLGEYVSPPLEQLAQSNKAIQQSGTESINSERGDWQRIGNEFIHINAIAPGGRELFGLSRYQVDDNRRLLSVRFAESARYVEQANSSYWLLSNVNESILGAGVVATQDYLQEDWRVDLSPELLSVLLVDPDEQSISGLYQFAHYFEAEDLDSDTYYLAFWKKLLQPLSTLALVILAISFVFGPLREATMGARVFVALAIGLVFTILQRMMEPASLLYGFDPLLAVLMPILLCASVGFFLMRKVR</sequence>
<evidence type="ECO:0000256" key="9">
    <source>
        <dbReference type="SAM" id="Phobius"/>
    </source>
</evidence>
<gene>
    <name evidence="10" type="primary">lptG</name>
    <name evidence="10" type="ORF">CNF02_11960</name>
</gene>
<comment type="subcellular location">
    <subcellularLocation>
        <location evidence="2">Cell membrane</location>
        <topology evidence="2">Multi-pass membrane protein</topology>
    </subcellularLocation>
</comment>
<evidence type="ECO:0000256" key="7">
    <source>
        <dbReference type="ARBA" id="ARBA00023136"/>
    </source>
</evidence>
<evidence type="ECO:0000256" key="4">
    <source>
        <dbReference type="ARBA" id="ARBA00022475"/>
    </source>
</evidence>
<comment type="function">
    <text evidence="1">Part of the ABC transporter complex LptBFG involved in the translocation of lipopolysaccharide (LPS) from the inner membrane to the outer membrane.</text>
</comment>
<keyword evidence="5 9" id="KW-0812">Transmembrane</keyword>
<comment type="subunit">
    <text evidence="8">Component of the lipopolysaccharide transport and assembly complex. The LptBFG transporter is composed of two ATP-binding proteins (LptB) and two transmembrane proteins (LptF and LptG).</text>
</comment>
<evidence type="ECO:0000256" key="5">
    <source>
        <dbReference type="ARBA" id="ARBA00022692"/>
    </source>
</evidence>
<comment type="similarity">
    <text evidence="3">Belongs to the LptF/LptG family.</text>
</comment>
<evidence type="ECO:0000256" key="8">
    <source>
        <dbReference type="ARBA" id="ARBA00026081"/>
    </source>
</evidence>
<keyword evidence="7 9" id="KW-0472">Membrane</keyword>
<evidence type="ECO:0000256" key="2">
    <source>
        <dbReference type="ARBA" id="ARBA00004651"/>
    </source>
</evidence>
<reference evidence="10 11" key="1">
    <citation type="submission" date="2017-08" db="EMBL/GenBank/DDBJ databases">
        <title>Fine stratification of microbial communities through a metagenomic profile of the photic zone.</title>
        <authorList>
            <person name="Haro-Moreno J.M."/>
            <person name="Lopez-Perez M."/>
            <person name="De La Torre J."/>
            <person name="Picazo A."/>
            <person name="Camacho A."/>
            <person name="Rodriguez-Valera F."/>
        </authorList>
    </citation>
    <scope>NUCLEOTIDE SEQUENCE [LARGE SCALE GENOMIC DNA]</scope>
    <source>
        <strain evidence="10">MED-G28</strain>
    </source>
</reference>
<dbReference type="Pfam" id="PF03739">
    <property type="entry name" value="LptF_LptG"/>
    <property type="match status" value="1"/>
</dbReference>
<dbReference type="PANTHER" id="PTHR33529:SF2">
    <property type="entry name" value="LIPOPOLYSACCHARIDE EXPORT SYSTEM PERMEASE PROTEIN LPTG"/>
    <property type="match status" value="1"/>
</dbReference>